<gene>
    <name evidence="2" type="ORF">LCGC14_2966360</name>
</gene>
<dbReference type="AlphaFoldDB" id="A0A0F9A201"/>
<comment type="caution">
    <text evidence="2">The sequence shown here is derived from an EMBL/GenBank/DDBJ whole genome shotgun (WGS) entry which is preliminary data.</text>
</comment>
<reference evidence="2" key="1">
    <citation type="journal article" date="2015" name="Nature">
        <title>Complex archaea that bridge the gap between prokaryotes and eukaryotes.</title>
        <authorList>
            <person name="Spang A."/>
            <person name="Saw J.H."/>
            <person name="Jorgensen S.L."/>
            <person name="Zaremba-Niedzwiedzka K."/>
            <person name="Martijn J."/>
            <person name="Lind A.E."/>
            <person name="van Eijk R."/>
            <person name="Schleper C."/>
            <person name="Guy L."/>
            <person name="Ettema T.J."/>
        </authorList>
    </citation>
    <scope>NUCLEOTIDE SEQUENCE</scope>
</reference>
<feature type="coiled-coil region" evidence="1">
    <location>
        <begin position="1"/>
        <end position="28"/>
    </location>
</feature>
<accession>A0A0F9A201</accession>
<organism evidence="2">
    <name type="scientific">marine sediment metagenome</name>
    <dbReference type="NCBI Taxonomy" id="412755"/>
    <lineage>
        <taxon>unclassified sequences</taxon>
        <taxon>metagenomes</taxon>
        <taxon>ecological metagenomes</taxon>
    </lineage>
</organism>
<evidence type="ECO:0000313" key="2">
    <source>
        <dbReference type="EMBL" id="KKK66211.1"/>
    </source>
</evidence>
<dbReference type="EMBL" id="LAZR01060186">
    <property type="protein sequence ID" value="KKK66211.1"/>
    <property type="molecule type" value="Genomic_DNA"/>
</dbReference>
<evidence type="ECO:0000256" key="1">
    <source>
        <dbReference type="SAM" id="Coils"/>
    </source>
</evidence>
<sequence length="62" mass="7266">MDEKCENCKKLEDEFKILEKKHEDMVEAVRDMLQDVCSAEHDLQKASDGIAAKYSEFEDVWN</sequence>
<name>A0A0F9A201_9ZZZZ</name>
<proteinExistence type="predicted"/>
<keyword evidence="1" id="KW-0175">Coiled coil</keyword>
<protein>
    <submittedName>
        <fullName evidence="2">Uncharacterized protein</fullName>
    </submittedName>
</protein>